<dbReference type="InterPro" id="IPR035965">
    <property type="entry name" value="PAS-like_dom_sf"/>
</dbReference>
<protein>
    <recommendedName>
        <fullName evidence="3">histidine kinase</fullName>
        <ecNumber evidence="3">2.7.13.3</ecNumber>
    </recommendedName>
</protein>
<dbReference type="STRING" id="415747.SAMN03097708_00818"/>
<keyword evidence="13" id="KW-0472">Membrane</keyword>
<dbReference type="GO" id="GO:0005886">
    <property type="term" value="C:plasma membrane"/>
    <property type="evidence" value="ECO:0007669"/>
    <property type="project" value="UniProtKB-SubCell"/>
</dbReference>
<feature type="domain" description="PAS" evidence="16">
    <location>
        <begin position="173"/>
        <end position="243"/>
    </location>
</feature>
<keyword evidence="14" id="KW-0175">Coiled coil</keyword>
<dbReference type="Pfam" id="PF00512">
    <property type="entry name" value="HisKA"/>
    <property type="match status" value="1"/>
</dbReference>
<keyword evidence="12" id="KW-1133">Transmembrane helix</keyword>
<evidence type="ECO:0000256" key="13">
    <source>
        <dbReference type="ARBA" id="ARBA00023136"/>
    </source>
</evidence>
<keyword evidence="5" id="KW-0997">Cell inner membrane</keyword>
<evidence type="ECO:0000256" key="14">
    <source>
        <dbReference type="SAM" id="Coils"/>
    </source>
</evidence>
<comment type="subcellular location">
    <subcellularLocation>
        <location evidence="2">Cell inner membrane</location>
        <topology evidence="2">Multi-pass membrane protein</topology>
    </subcellularLocation>
</comment>
<evidence type="ECO:0000256" key="12">
    <source>
        <dbReference type="ARBA" id="ARBA00022989"/>
    </source>
</evidence>
<dbReference type="Gene3D" id="3.30.565.10">
    <property type="entry name" value="Histidine kinase-like ATPase, C-terminal domain"/>
    <property type="match status" value="1"/>
</dbReference>
<feature type="domain" description="PAS" evidence="16">
    <location>
        <begin position="328"/>
        <end position="373"/>
    </location>
</feature>
<keyword evidence="6" id="KW-0597">Phosphoprotein</keyword>
<evidence type="ECO:0000256" key="4">
    <source>
        <dbReference type="ARBA" id="ARBA00022475"/>
    </source>
</evidence>
<dbReference type="PROSITE" id="PS50112">
    <property type="entry name" value="PAS"/>
    <property type="match status" value="2"/>
</dbReference>
<dbReference type="InterPro" id="IPR004358">
    <property type="entry name" value="Sig_transdc_His_kin-like_C"/>
</dbReference>
<dbReference type="SUPFAM" id="SSF47384">
    <property type="entry name" value="Homodimeric domain of signal transducing histidine kinase"/>
    <property type="match status" value="1"/>
</dbReference>
<gene>
    <name evidence="18" type="ORF">SAMN03097708_00818</name>
</gene>
<dbReference type="RefSeq" id="WP_092992875.1">
    <property type="nucleotide sequence ID" value="NZ_FMWD01000002.1"/>
</dbReference>
<dbReference type="SUPFAM" id="SSF55785">
    <property type="entry name" value="PYP-like sensor domain (PAS domain)"/>
    <property type="match status" value="3"/>
</dbReference>
<evidence type="ECO:0000256" key="6">
    <source>
        <dbReference type="ARBA" id="ARBA00022553"/>
    </source>
</evidence>
<keyword evidence="8" id="KW-0812">Transmembrane</keyword>
<sequence>MPFLGMLWCKVSSSGAGEVDGLSEDRIRALEREVLDLREALDASREREQRYRSVFDSMIEGFGLAEILLDDQGRPCDYRFLEVNEAFGQLVGVPPKVANGKTVRELIPSIEAYWIETYGKVVRTGEPVRFENYAVALDKWFEVTAYRTGPGRFAHLFVDVTKRKQAEQASRENEQRLRLVTDSLPVLISYLDAGERYQFNNAAYGKWFGLAPEEVKGRTLKEVVGERAYETLKPYVQKVLAGDTVRFDMVVPYRRGGTHEIEAVYVPHIGTSGEVLGFYALVQDVSELSKHKKEKAALRVSEERLALAQKVAGIGSFDWEVPEGQVVWTEGLERLYGLEPGEYRGTYEDWLRRIHPDDQAAAEDSVRRALEQRQEWRTEFRILRKDGAVRWVYALGSPIFDESRQLVRFLGINLDISEHKQAEEALRRANAELQQFAHVTSHDLRAPLRAVSNLSKSLEEDLGPRLSDENRYHLHLIRKRSQAMEAFIRALLAYAEAGGQTVQVETVDSKQLIASVLATYEKPREFQVHIDEGMPRLITDPVKLQQVFANLIGNAIKYHDRPDGRVHVSVRELDEQYEFSVADDGPGIPPEYQERIFRMFERAPGRTECEGSGIGLAVVKKLVESVGGDIELQSEPGRGSTVRFTWPKVIELESD</sequence>
<keyword evidence="4" id="KW-1003">Cell membrane</keyword>
<dbReference type="EC" id="2.7.13.3" evidence="3"/>
<evidence type="ECO:0000256" key="7">
    <source>
        <dbReference type="ARBA" id="ARBA00022679"/>
    </source>
</evidence>
<dbReference type="PRINTS" id="PR00344">
    <property type="entry name" value="BCTRLSENSOR"/>
</dbReference>
<keyword evidence="11" id="KW-0418">Kinase</keyword>
<reference evidence="18 19" key="1">
    <citation type="submission" date="2016-10" db="EMBL/GenBank/DDBJ databases">
        <authorList>
            <person name="de Groot N.N."/>
        </authorList>
    </citation>
    <scope>NUCLEOTIDE SEQUENCE [LARGE SCALE GENOMIC DNA]</scope>
    <source>
        <strain evidence="18 19">HLD2</strain>
    </source>
</reference>
<evidence type="ECO:0000256" key="2">
    <source>
        <dbReference type="ARBA" id="ARBA00004429"/>
    </source>
</evidence>
<feature type="domain" description="PAC" evidence="17">
    <location>
        <begin position="376"/>
        <end position="428"/>
    </location>
</feature>
<name>A0A1G5PUY5_9GAMM</name>
<dbReference type="SMART" id="SM00388">
    <property type="entry name" value="HisKA"/>
    <property type="match status" value="1"/>
</dbReference>
<evidence type="ECO:0000256" key="8">
    <source>
        <dbReference type="ARBA" id="ARBA00022692"/>
    </source>
</evidence>
<dbReference type="SUPFAM" id="SSF55874">
    <property type="entry name" value="ATPase domain of HSP90 chaperone/DNA topoisomerase II/histidine kinase"/>
    <property type="match status" value="1"/>
</dbReference>
<dbReference type="InterPro" id="IPR005467">
    <property type="entry name" value="His_kinase_dom"/>
</dbReference>
<dbReference type="InterPro" id="IPR036890">
    <property type="entry name" value="HATPase_C_sf"/>
</dbReference>
<dbReference type="CDD" id="cd00082">
    <property type="entry name" value="HisKA"/>
    <property type="match status" value="1"/>
</dbReference>
<dbReference type="Proteomes" id="UP000199648">
    <property type="component" value="Unassembled WGS sequence"/>
</dbReference>
<dbReference type="NCBIfam" id="TIGR00229">
    <property type="entry name" value="sensory_box"/>
    <property type="match status" value="3"/>
</dbReference>
<feature type="coiled-coil region" evidence="14">
    <location>
        <begin position="412"/>
        <end position="439"/>
    </location>
</feature>
<dbReference type="InterPro" id="IPR000014">
    <property type="entry name" value="PAS"/>
</dbReference>
<dbReference type="InterPro" id="IPR052162">
    <property type="entry name" value="Sensor_kinase/Photoreceptor"/>
</dbReference>
<evidence type="ECO:0000259" key="17">
    <source>
        <dbReference type="PROSITE" id="PS50113"/>
    </source>
</evidence>
<dbReference type="SMART" id="SM00086">
    <property type="entry name" value="PAC"/>
    <property type="match status" value="2"/>
</dbReference>
<dbReference type="InterPro" id="IPR000700">
    <property type="entry name" value="PAS-assoc_C"/>
</dbReference>
<organism evidence="18 19">
    <name type="scientific">Thiohalomonas denitrificans</name>
    <dbReference type="NCBI Taxonomy" id="415747"/>
    <lineage>
        <taxon>Bacteria</taxon>
        <taxon>Pseudomonadati</taxon>
        <taxon>Pseudomonadota</taxon>
        <taxon>Gammaproteobacteria</taxon>
        <taxon>Thiohalomonadales</taxon>
        <taxon>Thiohalomonadaceae</taxon>
        <taxon>Thiohalomonas</taxon>
    </lineage>
</organism>
<dbReference type="OrthoDB" id="5792376at2"/>
<evidence type="ECO:0000259" key="16">
    <source>
        <dbReference type="PROSITE" id="PS50112"/>
    </source>
</evidence>
<dbReference type="GO" id="GO:0000155">
    <property type="term" value="F:phosphorelay sensor kinase activity"/>
    <property type="evidence" value="ECO:0007669"/>
    <property type="project" value="InterPro"/>
</dbReference>
<dbReference type="Pfam" id="PF08447">
    <property type="entry name" value="PAS_3"/>
    <property type="match status" value="1"/>
</dbReference>
<comment type="catalytic activity">
    <reaction evidence="1">
        <text>ATP + protein L-histidine = ADP + protein N-phospho-L-histidine.</text>
        <dbReference type="EC" id="2.7.13.3"/>
    </reaction>
</comment>
<dbReference type="AlphaFoldDB" id="A0A1G5PUY5"/>
<dbReference type="Pfam" id="PF08448">
    <property type="entry name" value="PAS_4"/>
    <property type="match status" value="2"/>
</dbReference>
<keyword evidence="10" id="KW-0547">Nucleotide-binding</keyword>
<dbReference type="InterPro" id="IPR036097">
    <property type="entry name" value="HisK_dim/P_sf"/>
</dbReference>
<dbReference type="InterPro" id="IPR013655">
    <property type="entry name" value="PAS_fold_3"/>
</dbReference>
<keyword evidence="9" id="KW-0677">Repeat</keyword>
<evidence type="ECO:0000313" key="18">
    <source>
        <dbReference type="EMBL" id="SCZ52849.1"/>
    </source>
</evidence>
<dbReference type="PROSITE" id="PS50113">
    <property type="entry name" value="PAC"/>
    <property type="match status" value="1"/>
</dbReference>
<dbReference type="CDD" id="cd00075">
    <property type="entry name" value="HATPase"/>
    <property type="match status" value="1"/>
</dbReference>
<evidence type="ECO:0000256" key="1">
    <source>
        <dbReference type="ARBA" id="ARBA00000085"/>
    </source>
</evidence>
<dbReference type="InterPro" id="IPR001610">
    <property type="entry name" value="PAC"/>
</dbReference>
<dbReference type="GO" id="GO:0000166">
    <property type="term" value="F:nucleotide binding"/>
    <property type="evidence" value="ECO:0007669"/>
    <property type="project" value="UniProtKB-KW"/>
</dbReference>
<dbReference type="FunFam" id="2.10.70.100:FF:000001">
    <property type="entry name" value="Sensory transduction histidine kinase"/>
    <property type="match status" value="1"/>
</dbReference>
<evidence type="ECO:0000256" key="10">
    <source>
        <dbReference type="ARBA" id="ARBA00022741"/>
    </source>
</evidence>
<dbReference type="PANTHER" id="PTHR43304">
    <property type="entry name" value="PHYTOCHROME-LIKE PROTEIN CPH1"/>
    <property type="match status" value="1"/>
</dbReference>
<dbReference type="Gene3D" id="2.10.70.100">
    <property type="match status" value="1"/>
</dbReference>
<keyword evidence="7" id="KW-0808">Transferase</keyword>
<evidence type="ECO:0000256" key="11">
    <source>
        <dbReference type="ARBA" id="ARBA00022777"/>
    </source>
</evidence>
<feature type="domain" description="Histidine kinase" evidence="15">
    <location>
        <begin position="439"/>
        <end position="650"/>
    </location>
</feature>
<dbReference type="InterPro" id="IPR013656">
    <property type="entry name" value="PAS_4"/>
</dbReference>
<dbReference type="PROSITE" id="PS50109">
    <property type="entry name" value="HIS_KIN"/>
    <property type="match status" value="1"/>
</dbReference>
<dbReference type="InterPro" id="IPR003594">
    <property type="entry name" value="HATPase_dom"/>
</dbReference>
<dbReference type="Gene3D" id="3.30.450.20">
    <property type="entry name" value="PAS domain"/>
    <property type="match status" value="3"/>
</dbReference>
<evidence type="ECO:0000256" key="3">
    <source>
        <dbReference type="ARBA" id="ARBA00012438"/>
    </source>
</evidence>
<dbReference type="SMART" id="SM00091">
    <property type="entry name" value="PAS"/>
    <property type="match status" value="3"/>
</dbReference>
<evidence type="ECO:0000313" key="19">
    <source>
        <dbReference type="Proteomes" id="UP000199648"/>
    </source>
</evidence>
<evidence type="ECO:0000256" key="9">
    <source>
        <dbReference type="ARBA" id="ARBA00022737"/>
    </source>
</evidence>
<dbReference type="PANTHER" id="PTHR43304:SF1">
    <property type="entry name" value="PAC DOMAIN-CONTAINING PROTEIN"/>
    <property type="match status" value="1"/>
</dbReference>
<evidence type="ECO:0000256" key="5">
    <source>
        <dbReference type="ARBA" id="ARBA00022519"/>
    </source>
</evidence>
<dbReference type="EMBL" id="FMWD01000002">
    <property type="protein sequence ID" value="SCZ52849.1"/>
    <property type="molecule type" value="Genomic_DNA"/>
</dbReference>
<keyword evidence="19" id="KW-1185">Reference proteome</keyword>
<accession>A0A1G5PUY5</accession>
<dbReference type="SMART" id="SM00387">
    <property type="entry name" value="HATPase_c"/>
    <property type="match status" value="1"/>
</dbReference>
<evidence type="ECO:0000259" key="15">
    <source>
        <dbReference type="PROSITE" id="PS50109"/>
    </source>
</evidence>
<dbReference type="Pfam" id="PF02518">
    <property type="entry name" value="HATPase_c"/>
    <property type="match status" value="1"/>
</dbReference>
<dbReference type="CDD" id="cd00130">
    <property type="entry name" value="PAS"/>
    <property type="match status" value="3"/>
</dbReference>
<dbReference type="Gene3D" id="1.10.287.130">
    <property type="match status" value="1"/>
</dbReference>
<dbReference type="InterPro" id="IPR003661">
    <property type="entry name" value="HisK_dim/P_dom"/>
</dbReference>
<proteinExistence type="predicted"/>